<dbReference type="Proteomes" id="UP001232992">
    <property type="component" value="Unassembled WGS sequence"/>
</dbReference>
<comment type="caution">
    <text evidence="2">The sequence shown here is derived from an EMBL/GenBank/DDBJ whole genome shotgun (WGS) entry which is preliminary data.</text>
</comment>
<proteinExistence type="predicted"/>
<sequence>MSFDEKIAVLIQRIPKILDHLETEEATKNALIMPFIAALGYDVFNPQEVVPEFNADIGTKKGEKVDYAVMRNGEVIFLIECKKVGVDLSQTEMSQLFRYFAVTKARIAILTNGIQYQFFSDIEEPNKMDTKPFLELNLDDPRLPALEEVKKLAKEDFNLDEILNTASELKYNSAIKKIMAIQCESPDDQFVKFFFTQTNAGSKFTAAAREQFTPVVIKALQEFINERISDRLRSALESDKKTVIEEEKVVQEEPSSGIITTEEELEGFRIVRAIVSKVVSPDRIIYRDRKSYMGILLDDNNRKPVCRLWFNSKQKYIALFDNKKEVKMAIESLIEIYEYTDQLIATVQSYDT</sequence>
<reference evidence="2 3" key="1">
    <citation type="submission" date="2023-01" db="EMBL/GenBank/DDBJ databases">
        <title>Novel diversity within Roseofilum (Cyanobacteria; Desertifilaceae) from marine benthic mats with descriptions of four novel species.</title>
        <authorList>
            <person name="Wang Y."/>
            <person name="Berthold D.E."/>
            <person name="Hu J."/>
            <person name="Lefler F.W."/>
            <person name="Laughinghouse H.D. IV."/>
        </authorList>
    </citation>
    <scope>NUCLEOTIDE SEQUENCE [LARGE SCALE GENOMIC DNA]</scope>
    <source>
        <strain evidence="2 3">BLCC-M143</strain>
    </source>
</reference>
<dbReference type="PIRSF" id="PIRSF035009">
    <property type="entry name" value="UCP035009_HSDR_N"/>
    <property type="match status" value="1"/>
</dbReference>
<evidence type="ECO:0000259" key="1">
    <source>
        <dbReference type="Pfam" id="PF13588"/>
    </source>
</evidence>
<dbReference type="InterPro" id="IPR017035">
    <property type="entry name" value="UCP035009_HsdR_All3000-type"/>
</dbReference>
<protein>
    <submittedName>
        <fullName evidence="2">Type I restriction enzyme HsdR N-terminal domain-containing protein</fullName>
    </submittedName>
</protein>
<accession>A0ABT7C149</accession>
<evidence type="ECO:0000313" key="3">
    <source>
        <dbReference type="Proteomes" id="UP001232992"/>
    </source>
</evidence>
<dbReference type="Pfam" id="PF13588">
    <property type="entry name" value="HSDR_N_2"/>
    <property type="match status" value="1"/>
</dbReference>
<organism evidence="2 3">
    <name type="scientific">Roseofilum casamattae BLCC-M143</name>
    <dbReference type="NCBI Taxonomy" id="3022442"/>
    <lineage>
        <taxon>Bacteria</taxon>
        <taxon>Bacillati</taxon>
        <taxon>Cyanobacteriota</taxon>
        <taxon>Cyanophyceae</taxon>
        <taxon>Desertifilales</taxon>
        <taxon>Desertifilaceae</taxon>
        <taxon>Roseofilum</taxon>
        <taxon>Roseofilum casamattae</taxon>
    </lineage>
</organism>
<name>A0ABT7C149_9CYAN</name>
<evidence type="ECO:0000313" key="2">
    <source>
        <dbReference type="EMBL" id="MDJ1185155.1"/>
    </source>
</evidence>
<dbReference type="InterPro" id="IPR029464">
    <property type="entry name" value="HSDR_N"/>
</dbReference>
<dbReference type="RefSeq" id="WP_283759803.1">
    <property type="nucleotide sequence ID" value="NZ_JAQOSQ010000027.1"/>
</dbReference>
<dbReference type="EMBL" id="JAQOSQ010000027">
    <property type="protein sequence ID" value="MDJ1185155.1"/>
    <property type="molecule type" value="Genomic_DNA"/>
</dbReference>
<keyword evidence="3" id="KW-1185">Reference proteome</keyword>
<gene>
    <name evidence="2" type="ORF">PMH09_18360</name>
</gene>
<feature type="domain" description="Type I restriction enzyme R protein N-terminal" evidence="1">
    <location>
        <begin position="24"/>
        <end position="126"/>
    </location>
</feature>